<evidence type="ECO:0000256" key="1">
    <source>
        <dbReference type="ARBA" id="ARBA00023002"/>
    </source>
</evidence>
<comment type="caution">
    <text evidence="4">The sequence shown here is derived from an EMBL/GenBank/DDBJ whole genome shotgun (WGS) entry which is preliminary data.</text>
</comment>
<accession>A0A0F9SWK7</accession>
<organism evidence="4">
    <name type="scientific">marine sediment metagenome</name>
    <dbReference type="NCBI Taxonomy" id="412755"/>
    <lineage>
        <taxon>unclassified sequences</taxon>
        <taxon>metagenomes</taxon>
        <taxon>ecological metagenomes</taxon>
    </lineage>
</organism>
<gene>
    <name evidence="4" type="ORF">LCGC14_0402500</name>
</gene>
<dbReference type="PANTHER" id="PTHR10366:SF564">
    <property type="entry name" value="STEROL-4-ALPHA-CARBOXYLATE 3-DEHYDROGENASE, DECARBOXYLATING"/>
    <property type="match status" value="1"/>
</dbReference>
<dbReference type="Pfam" id="PF01370">
    <property type="entry name" value="Epimerase"/>
    <property type="match status" value="1"/>
</dbReference>
<dbReference type="InterPro" id="IPR036291">
    <property type="entry name" value="NAD(P)-bd_dom_sf"/>
</dbReference>
<name>A0A0F9SWK7_9ZZZZ</name>
<reference evidence="4" key="1">
    <citation type="journal article" date="2015" name="Nature">
        <title>Complex archaea that bridge the gap between prokaryotes and eukaryotes.</title>
        <authorList>
            <person name="Spang A."/>
            <person name="Saw J.H."/>
            <person name="Jorgensen S.L."/>
            <person name="Zaremba-Niedzwiedzka K."/>
            <person name="Martijn J."/>
            <person name="Lind A.E."/>
            <person name="van Eijk R."/>
            <person name="Schleper C."/>
            <person name="Guy L."/>
            <person name="Ettema T.J."/>
        </authorList>
    </citation>
    <scope>NUCLEOTIDE SEQUENCE</scope>
</reference>
<sequence>MSDLVLLTGISGFIAKQVALELLGAGYRVRGTVRSAAKAALVQETLKNAGGAVDRLEFVEADLTQDNGWDAAVAGCRFVVHTASPFPARQSKDRYALVPIARGGTLRVVDAASRAGVERIVLTSSVAAIYYGHGAKRGVHYSEADWSNVESSDISDYAVSKTEAERAAWKAVAAGGPELAVVNPAFVLGPLLDRETGTSAELIRRMLMGRLPAVPDITFGIVDVRDVARAHLQAMTVPDAAGRRFILCGGSLSIMEIGQAIALAEPSASSRMPKLVLPDFLVRTIAVFAAQARAAVPELGRRKTLATKAAEQTLGIDFRRPGEAIAAMARSLKQLGLAR</sequence>
<dbReference type="FunFam" id="3.40.50.720:FF:000336">
    <property type="entry name" value="Aldehyde reductase"/>
    <property type="match status" value="1"/>
</dbReference>
<dbReference type="AlphaFoldDB" id="A0A0F9SWK7"/>
<keyword evidence="1" id="KW-0560">Oxidoreductase</keyword>
<evidence type="ECO:0000313" key="4">
    <source>
        <dbReference type="EMBL" id="KKN73265.1"/>
    </source>
</evidence>
<dbReference type="SUPFAM" id="SSF51735">
    <property type="entry name" value="NAD(P)-binding Rossmann-fold domains"/>
    <property type="match status" value="1"/>
</dbReference>
<dbReference type="InterPro" id="IPR050425">
    <property type="entry name" value="NAD(P)_dehydrat-like"/>
</dbReference>
<dbReference type="Gene3D" id="3.40.50.720">
    <property type="entry name" value="NAD(P)-binding Rossmann-like Domain"/>
    <property type="match status" value="1"/>
</dbReference>
<dbReference type="PANTHER" id="PTHR10366">
    <property type="entry name" value="NAD DEPENDENT EPIMERASE/DEHYDRATASE"/>
    <property type="match status" value="1"/>
</dbReference>
<dbReference type="EMBL" id="LAZR01000347">
    <property type="protein sequence ID" value="KKN73265.1"/>
    <property type="molecule type" value="Genomic_DNA"/>
</dbReference>
<evidence type="ECO:0000256" key="2">
    <source>
        <dbReference type="ARBA" id="ARBA00023445"/>
    </source>
</evidence>
<evidence type="ECO:0000259" key="3">
    <source>
        <dbReference type="Pfam" id="PF01370"/>
    </source>
</evidence>
<dbReference type="GO" id="GO:0016616">
    <property type="term" value="F:oxidoreductase activity, acting on the CH-OH group of donors, NAD or NADP as acceptor"/>
    <property type="evidence" value="ECO:0007669"/>
    <property type="project" value="TreeGrafter"/>
</dbReference>
<proteinExistence type="inferred from homology"/>
<comment type="similarity">
    <text evidence="2">Belongs to the NAD(P)-dependent epimerase/dehydratase family. Dihydroflavonol-4-reductase subfamily.</text>
</comment>
<dbReference type="InterPro" id="IPR001509">
    <property type="entry name" value="Epimerase_deHydtase"/>
</dbReference>
<feature type="domain" description="NAD-dependent epimerase/dehydratase" evidence="3">
    <location>
        <begin position="5"/>
        <end position="242"/>
    </location>
</feature>
<protein>
    <recommendedName>
        <fullName evidence="3">NAD-dependent epimerase/dehydratase domain-containing protein</fullName>
    </recommendedName>
</protein>
<dbReference type="CDD" id="cd05227">
    <property type="entry name" value="AR_SDR_e"/>
    <property type="match status" value="1"/>
</dbReference>